<dbReference type="Gene3D" id="3.40.50.1820">
    <property type="entry name" value="alpha/beta hydrolase"/>
    <property type="match status" value="1"/>
</dbReference>
<dbReference type="Pfam" id="PF05057">
    <property type="entry name" value="DUF676"/>
    <property type="match status" value="1"/>
</dbReference>
<evidence type="ECO:0000313" key="2">
    <source>
        <dbReference type="EMBL" id="KAL1526252.1"/>
    </source>
</evidence>
<dbReference type="AlphaFoldDB" id="A0AB34JYR8"/>
<dbReference type="PANTHER" id="PTHR12482">
    <property type="entry name" value="LIPASE ROG1-RELATED-RELATED"/>
    <property type="match status" value="1"/>
</dbReference>
<proteinExistence type="predicted"/>
<dbReference type="InterPro" id="IPR007751">
    <property type="entry name" value="DUF676_lipase-like"/>
</dbReference>
<sequence>MSAPEDAVWLFVLQHGIDGHTTDLDAIRARTTELATARGISAVVWDADVNEGSATHHGVIQCAARLWEALEPKLSSQLELHKGDVRLSFVGHSLGGLILRVVAARLYEWRAGSPARLRVLLDTFMSIATPHLGCRTLGQEAHGGVGPAIRASTAVMRAGLRATKRTTGSDLLLDSDTLDRISTGVYIQALSSFRARVNVANLDGDWVCPFACASLLDAAECDYVHSQTGLTTEGRASVLWCAADHTDAEIPPMAPPPTVCVTPSEAKDTCCIVMRELPESWDPSSTLSRHMTWDDFGRAGRAVKILRHLRSSGSWELYIARFGRQASFISGCFTPHIDIVAIPLQIKETHGNQVVEHIAGLLLRPSDVSRS</sequence>
<feature type="domain" description="DUF676" evidence="1">
    <location>
        <begin position="6"/>
        <end position="211"/>
    </location>
</feature>
<accession>A0AB34JYR8</accession>
<reference evidence="2 3" key="1">
    <citation type="journal article" date="2024" name="Science">
        <title>Giant polyketide synthase enzymes in the biosynthesis of giant marine polyether toxins.</title>
        <authorList>
            <person name="Fallon T.R."/>
            <person name="Shende V.V."/>
            <person name="Wierzbicki I.H."/>
            <person name="Pendleton A.L."/>
            <person name="Watervoot N.F."/>
            <person name="Auber R.P."/>
            <person name="Gonzalez D.J."/>
            <person name="Wisecaver J.H."/>
            <person name="Moore B.S."/>
        </authorList>
    </citation>
    <scope>NUCLEOTIDE SEQUENCE [LARGE SCALE GENOMIC DNA]</scope>
    <source>
        <strain evidence="2 3">12B1</strain>
    </source>
</reference>
<dbReference type="EMBL" id="JBGBPQ010000003">
    <property type="protein sequence ID" value="KAL1526252.1"/>
    <property type="molecule type" value="Genomic_DNA"/>
</dbReference>
<dbReference type="InterPro" id="IPR029058">
    <property type="entry name" value="AB_hydrolase_fold"/>
</dbReference>
<dbReference type="SUPFAM" id="SSF53474">
    <property type="entry name" value="alpha/beta-Hydrolases"/>
    <property type="match status" value="1"/>
</dbReference>
<evidence type="ECO:0000259" key="1">
    <source>
        <dbReference type="Pfam" id="PF05057"/>
    </source>
</evidence>
<dbReference type="PANTHER" id="PTHR12482:SF62">
    <property type="entry name" value="LIPASE ROG1-RELATED"/>
    <property type="match status" value="1"/>
</dbReference>
<dbReference type="InterPro" id="IPR044294">
    <property type="entry name" value="Lipase-like"/>
</dbReference>
<protein>
    <recommendedName>
        <fullName evidence="1">DUF676 domain-containing protein</fullName>
    </recommendedName>
</protein>
<organism evidence="2 3">
    <name type="scientific">Prymnesium parvum</name>
    <name type="common">Toxic golden alga</name>
    <dbReference type="NCBI Taxonomy" id="97485"/>
    <lineage>
        <taxon>Eukaryota</taxon>
        <taxon>Haptista</taxon>
        <taxon>Haptophyta</taxon>
        <taxon>Prymnesiophyceae</taxon>
        <taxon>Prymnesiales</taxon>
        <taxon>Prymnesiaceae</taxon>
        <taxon>Prymnesium</taxon>
    </lineage>
</organism>
<dbReference type="Proteomes" id="UP001515480">
    <property type="component" value="Unassembled WGS sequence"/>
</dbReference>
<gene>
    <name evidence="2" type="ORF">AB1Y20_014972</name>
</gene>
<comment type="caution">
    <text evidence="2">The sequence shown here is derived from an EMBL/GenBank/DDBJ whole genome shotgun (WGS) entry which is preliminary data.</text>
</comment>
<keyword evidence="3" id="KW-1185">Reference proteome</keyword>
<evidence type="ECO:0000313" key="3">
    <source>
        <dbReference type="Proteomes" id="UP001515480"/>
    </source>
</evidence>
<name>A0AB34JYR8_PRYPA</name>